<proteinExistence type="predicted"/>
<dbReference type="EMBL" id="LATX01000996">
    <property type="protein sequence ID" value="KTB44120.1"/>
    <property type="molecule type" value="Genomic_DNA"/>
</dbReference>
<dbReference type="Proteomes" id="UP000054988">
    <property type="component" value="Unassembled WGS sequence"/>
</dbReference>
<name>A0A0W0G6B1_MONRR</name>
<accession>A0A0W0G6B1</accession>
<comment type="caution">
    <text evidence="1">The sequence shown here is derived from an EMBL/GenBank/DDBJ whole genome shotgun (WGS) entry which is preliminary data.</text>
</comment>
<sequence>MAAFGGACDFSISGGTFNVVHGIQNNHFGPPGEFSVIYSSCLQVVPLGMQATMRVNVSLCRNVTQRWDRSQSLRSASDIAKFLGLRPGEVETLLSRLHSVIHIPHKQVLQIRILHASFTEFLLDSTRSGEYHTPKMPQTEYYGLVAVFLLRTISSFTTCYPPYCVPRQSFAAAFEHWQEGLDEAEASLITFALERWSDYCVQVKSPSDDLLAALDKFDPYSVLAMLIRYRVDLLDWAVRWKKSTKRAQSLGRKVPQTFVSTLRSFLSGFRIGFTSKPRARTTAELTGMLFGRDVLFTAPENFFSLVLRPATDTNILPEHWLVVHVAFGNTYFGFRPFATHIEDGNGKILAIAPTLYR</sequence>
<organism evidence="1 2">
    <name type="scientific">Moniliophthora roreri</name>
    <name type="common">Frosty pod rot fungus</name>
    <name type="synonym">Monilia roreri</name>
    <dbReference type="NCBI Taxonomy" id="221103"/>
    <lineage>
        <taxon>Eukaryota</taxon>
        <taxon>Fungi</taxon>
        <taxon>Dikarya</taxon>
        <taxon>Basidiomycota</taxon>
        <taxon>Agaricomycotina</taxon>
        <taxon>Agaricomycetes</taxon>
        <taxon>Agaricomycetidae</taxon>
        <taxon>Agaricales</taxon>
        <taxon>Marasmiineae</taxon>
        <taxon>Marasmiaceae</taxon>
        <taxon>Moniliophthora</taxon>
    </lineage>
</organism>
<gene>
    <name evidence="1" type="ORF">WG66_3311</name>
</gene>
<evidence type="ECO:0000313" key="1">
    <source>
        <dbReference type="EMBL" id="KTB44120.1"/>
    </source>
</evidence>
<evidence type="ECO:0000313" key="2">
    <source>
        <dbReference type="Proteomes" id="UP000054988"/>
    </source>
</evidence>
<dbReference type="AlphaFoldDB" id="A0A0W0G6B1"/>
<reference evidence="1 2" key="1">
    <citation type="submission" date="2015-12" db="EMBL/GenBank/DDBJ databases">
        <title>Draft genome sequence of Moniliophthora roreri, the causal agent of frosty pod rot of cacao.</title>
        <authorList>
            <person name="Aime M.C."/>
            <person name="Diaz-Valderrama J.R."/>
            <person name="Kijpornyongpan T."/>
            <person name="Phillips-Mora W."/>
        </authorList>
    </citation>
    <scope>NUCLEOTIDE SEQUENCE [LARGE SCALE GENOMIC DNA]</scope>
    <source>
        <strain evidence="1 2">MCA 2952</strain>
    </source>
</reference>
<protein>
    <submittedName>
        <fullName evidence="1">Uncharacterized protein</fullName>
    </submittedName>
</protein>